<accession>A0A1G6WBL2</accession>
<name>A0A1G6WBL2_9GAMM</name>
<dbReference type="EMBL" id="FNAL01000005">
    <property type="protein sequence ID" value="SDD63231.1"/>
    <property type="molecule type" value="Genomic_DNA"/>
</dbReference>
<dbReference type="AlphaFoldDB" id="A0A1G6WBL2"/>
<evidence type="ECO:0000313" key="1">
    <source>
        <dbReference type="EMBL" id="SDD63231.1"/>
    </source>
</evidence>
<evidence type="ECO:0000313" key="2">
    <source>
        <dbReference type="Proteomes" id="UP000198501"/>
    </source>
</evidence>
<gene>
    <name evidence="1" type="ORF">SAMN05660405_00900</name>
</gene>
<protein>
    <submittedName>
        <fullName evidence="1">Uncharacterized protein</fullName>
    </submittedName>
</protein>
<dbReference type="Proteomes" id="UP000198501">
    <property type="component" value="Unassembled WGS sequence"/>
</dbReference>
<sequence length="40" mass="4764">MLESKGYTELIRVDKNLCSIHLAFNETFKANRRNKKAPYY</sequence>
<reference evidence="1 2" key="1">
    <citation type="submission" date="2016-10" db="EMBL/GenBank/DDBJ databases">
        <authorList>
            <person name="de Groot N.N."/>
        </authorList>
    </citation>
    <scope>NUCLEOTIDE SEQUENCE [LARGE SCALE GENOMIC DNA]</scope>
    <source>
        <strain evidence="1 2">DSM 23406</strain>
    </source>
</reference>
<organism evidence="1 2">
    <name type="scientific">Psychrobacter pacificensis</name>
    <dbReference type="NCBI Taxonomy" id="112002"/>
    <lineage>
        <taxon>Bacteria</taxon>
        <taxon>Pseudomonadati</taxon>
        <taxon>Pseudomonadota</taxon>
        <taxon>Gammaproteobacteria</taxon>
        <taxon>Moraxellales</taxon>
        <taxon>Moraxellaceae</taxon>
        <taxon>Psychrobacter</taxon>
    </lineage>
</organism>
<proteinExistence type="predicted"/>